<dbReference type="STRING" id="207559.Dde_2012"/>
<evidence type="ECO:0000259" key="4">
    <source>
        <dbReference type="Pfam" id="PF07859"/>
    </source>
</evidence>
<proteinExistence type="inferred from homology"/>
<dbReference type="InterPro" id="IPR002168">
    <property type="entry name" value="Lipase_GDXG_HIS_AS"/>
</dbReference>
<dbReference type="SUPFAM" id="SSF53474">
    <property type="entry name" value="alpha/beta-Hydrolases"/>
    <property type="match status" value="1"/>
</dbReference>
<dbReference type="InterPro" id="IPR013094">
    <property type="entry name" value="AB_hydrolase_3"/>
</dbReference>
<dbReference type="eggNOG" id="COG0657">
    <property type="taxonomic scope" value="Bacteria"/>
</dbReference>
<evidence type="ECO:0000256" key="1">
    <source>
        <dbReference type="ARBA" id="ARBA00010515"/>
    </source>
</evidence>
<dbReference type="KEGG" id="dde:Dde_2012"/>
<dbReference type="Proteomes" id="UP000002710">
    <property type="component" value="Chromosome"/>
</dbReference>
<dbReference type="Gene3D" id="3.40.50.1820">
    <property type="entry name" value="alpha/beta hydrolase"/>
    <property type="match status" value="1"/>
</dbReference>
<dbReference type="RefSeq" id="WP_011367917.1">
    <property type="nucleotide sequence ID" value="NC_007519.1"/>
</dbReference>
<keyword evidence="2" id="KW-0378">Hydrolase</keyword>
<dbReference type="Pfam" id="PF07859">
    <property type="entry name" value="Abhydrolase_3"/>
    <property type="match status" value="1"/>
</dbReference>
<dbReference type="HOGENOM" id="CLU_012494_6_4_7"/>
<feature type="active site" evidence="3">
    <location>
        <position position="172"/>
    </location>
</feature>
<evidence type="ECO:0000256" key="3">
    <source>
        <dbReference type="PROSITE-ProRule" id="PRU10038"/>
    </source>
</evidence>
<dbReference type="AlphaFoldDB" id="Q30ZT7"/>
<dbReference type="EMBL" id="CP000112">
    <property type="protein sequence ID" value="ABB38809.1"/>
    <property type="molecule type" value="Genomic_DNA"/>
</dbReference>
<protein>
    <submittedName>
        <fullName evidence="5">Acetyl hydrolace</fullName>
    </submittedName>
</protein>
<dbReference type="ESTHER" id="desdg-q30zt7">
    <property type="family name" value="Hormone-sensitive_lipase_like"/>
</dbReference>
<dbReference type="InterPro" id="IPR033140">
    <property type="entry name" value="Lipase_GDXG_put_SER_AS"/>
</dbReference>
<accession>Q30ZT7</accession>
<reference evidence="5 6" key="1">
    <citation type="journal article" date="2011" name="J. Bacteriol.">
        <title>Complete genome sequence and updated annotation of Desulfovibrio alaskensis G20.</title>
        <authorList>
            <person name="Hauser L.J."/>
            <person name="Land M.L."/>
            <person name="Brown S.D."/>
            <person name="Larimer F."/>
            <person name="Keller K.L."/>
            <person name="Rapp-Giles B.J."/>
            <person name="Price M.N."/>
            <person name="Lin M."/>
            <person name="Bruce D.C."/>
            <person name="Detter J.C."/>
            <person name="Tapia R."/>
            <person name="Han C.S."/>
            <person name="Goodwin L.A."/>
            <person name="Cheng J.F."/>
            <person name="Pitluck S."/>
            <person name="Copeland A."/>
            <person name="Lucas S."/>
            <person name="Nolan M."/>
            <person name="Lapidus A.L."/>
            <person name="Palumbo A.V."/>
            <person name="Wall J.D."/>
        </authorList>
    </citation>
    <scope>NUCLEOTIDE SEQUENCE [LARGE SCALE GENOMIC DNA]</scope>
    <source>
        <strain evidence="6">ATCC BAA 1058 / DSM 17464 / G20</strain>
    </source>
</reference>
<keyword evidence="6" id="KW-1185">Reference proteome</keyword>
<evidence type="ECO:0000313" key="5">
    <source>
        <dbReference type="EMBL" id="ABB38809.1"/>
    </source>
</evidence>
<evidence type="ECO:0000313" key="6">
    <source>
        <dbReference type="Proteomes" id="UP000002710"/>
    </source>
</evidence>
<dbReference type="MEROPS" id="S09.951"/>
<comment type="similarity">
    <text evidence="1">Belongs to the 'GDXG' lipolytic enzyme family.</text>
</comment>
<dbReference type="PANTHER" id="PTHR48081">
    <property type="entry name" value="AB HYDROLASE SUPERFAMILY PROTEIN C4A8.06C"/>
    <property type="match status" value="1"/>
</dbReference>
<dbReference type="PANTHER" id="PTHR48081:SF8">
    <property type="entry name" value="ALPHA_BETA HYDROLASE FOLD-3 DOMAIN-CONTAINING PROTEIN-RELATED"/>
    <property type="match status" value="1"/>
</dbReference>
<sequence length="325" mass="34210">MANESATIPVTCIEGYDTMDEETGAFLAAAAGSGVPLARQDIADIRNDYEQRLRTGIEQAPAMAAVEEHAVPVFRGSIPLRIYRPVADSCLPVILFLHGGGFVKGSIDSHEAMCRELALRSGLAVAAAGYRLAPEHRYPVAQDDCICALHWLGAHAAEAGVNGGRMVVAGDSAGGQLAAALAVYARDAGLEALRGQILFYPCVDMASSGASHNQCATGFGLTEESVRWYYNAYLPQGMACDDPAVSPLYTENLQGVAPAAVFNAVYDPVRSDGELFVQRLRAAGVSARLALYPTVHGFVSTYTRFHAGRRALAAAGAFAAEVTAG</sequence>
<name>Q30ZT7_OLEA2</name>
<feature type="domain" description="Alpha/beta hydrolase fold-3" evidence="4">
    <location>
        <begin position="94"/>
        <end position="299"/>
    </location>
</feature>
<dbReference type="PROSITE" id="PS01174">
    <property type="entry name" value="LIPASE_GDXG_SER"/>
    <property type="match status" value="1"/>
</dbReference>
<dbReference type="GO" id="GO:0016787">
    <property type="term" value="F:hydrolase activity"/>
    <property type="evidence" value="ECO:0007669"/>
    <property type="project" value="UniProtKB-KW"/>
</dbReference>
<dbReference type="PROSITE" id="PS01173">
    <property type="entry name" value="LIPASE_GDXG_HIS"/>
    <property type="match status" value="1"/>
</dbReference>
<organism evidence="5 6">
    <name type="scientific">Oleidesulfovibrio alaskensis (strain ATCC BAA-1058 / DSM 17464 / G20)</name>
    <name type="common">Desulfovibrio alaskensis</name>
    <dbReference type="NCBI Taxonomy" id="207559"/>
    <lineage>
        <taxon>Bacteria</taxon>
        <taxon>Pseudomonadati</taxon>
        <taxon>Thermodesulfobacteriota</taxon>
        <taxon>Desulfovibrionia</taxon>
        <taxon>Desulfovibrionales</taxon>
        <taxon>Desulfovibrionaceae</taxon>
        <taxon>Oleidesulfovibrio</taxon>
    </lineage>
</organism>
<dbReference type="InterPro" id="IPR029058">
    <property type="entry name" value="AB_hydrolase_fold"/>
</dbReference>
<gene>
    <name evidence="5" type="ordered locus">Dde_2012</name>
</gene>
<dbReference type="InterPro" id="IPR050300">
    <property type="entry name" value="GDXG_lipolytic_enzyme"/>
</dbReference>
<evidence type="ECO:0000256" key="2">
    <source>
        <dbReference type="ARBA" id="ARBA00022801"/>
    </source>
</evidence>